<evidence type="ECO:0000313" key="2">
    <source>
        <dbReference type="EMBL" id="VYS59189.1"/>
    </source>
</evidence>
<dbReference type="AlphaFoldDB" id="A0A654FCC2"/>
<organism evidence="2 3">
    <name type="scientific">Arabidopsis thaliana</name>
    <name type="common">Mouse-ear cress</name>
    <dbReference type="NCBI Taxonomy" id="3702"/>
    <lineage>
        <taxon>Eukaryota</taxon>
        <taxon>Viridiplantae</taxon>
        <taxon>Streptophyta</taxon>
        <taxon>Embryophyta</taxon>
        <taxon>Tracheophyta</taxon>
        <taxon>Spermatophyta</taxon>
        <taxon>Magnoliopsida</taxon>
        <taxon>eudicotyledons</taxon>
        <taxon>Gunneridae</taxon>
        <taxon>Pentapetalae</taxon>
        <taxon>rosids</taxon>
        <taxon>malvids</taxon>
        <taxon>Brassicales</taxon>
        <taxon>Brassicaceae</taxon>
        <taxon>Camelineae</taxon>
        <taxon>Arabidopsis</taxon>
    </lineage>
</organism>
<accession>A0A654FCC2</accession>
<feature type="compositionally biased region" description="Basic residues" evidence="1">
    <location>
        <begin position="136"/>
        <end position="147"/>
    </location>
</feature>
<feature type="region of interest" description="Disordered" evidence="1">
    <location>
        <begin position="89"/>
        <end position="147"/>
    </location>
</feature>
<dbReference type="Proteomes" id="UP000426265">
    <property type="component" value="Unassembled WGS sequence"/>
</dbReference>
<gene>
    <name evidence="2" type="ORF">AN1_LOCUS14631</name>
</gene>
<evidence type="ECO:0000256" key="1">
    <source>
        <dbReference type="SAM" id="MobiDB-lite"/>
    </source>
</evidence>
<proteinExistence type="predicted"/>
<dbReference type="EMBL" id="CACRSJ010000106">
    <property type="protein sequence ID" value="VYS59189.1"/>
    <property type="molecule type" value="Genomic_DNA"/>
</dbReference>
<evidence type="ECO:0000313" key="3">
    <source>
        <dbReference type="Proteomes" id="UP000426265"/>
    </source>
</evidence>
<reference evidence="2 3" key="1">
    <citation type="submission" date="2019-11" db="EMBL/GenBank/DDBJ databases">
        <authorList>
            <person name="Jiao W.-B."/>
            <person name="Schneeberger K."/>
        </authorList>
    </citation>
    <scope>NUCLEOTIDE SEQUENCE [LARGE SCALE GENOMIC DNA]</scope>
    <source>
        <strain evidence="3">cv. An-1</strain>
    </source>
</reference>
<dbReference type="ExpressionAtlas" id="A0A654FCC2">
    <property type="expression patterns" value="differential"/>
</dbReference>
<sequence length="147" mass="16134">MSLSLESVKIQTKSLLTVGVGFGLVGTEPTKQTPRTPQKHLSGIFGSGVVPRRVLQADDKYLGNRIKESSRARLENTSETLQVIFRPEFSSASGTSRYHPEANLVNASGKRSNSHKTSRSTTNRQEVPGSEENSHLRPKHLNPKGKI</sequence>
<protein>
    <submittedName>
        <fullName evidence="2">Uncharacterized protein</fullName>
    </submittedName>
</protein>
<name>A0A654FCC2_ARATH</name>